<feature type="domain" description="Endoplasmic reticulum vesicle transporter N-terminal" evidence="7">
    <location>
        <begin position="22"/>
        <end position="109"/>
    </location>
</feature>
<feature type="domain" description="Endoplasmic reticulum vesicle transporter C-terminal" evidence="6">
    <location>
        <begin position="178"/>
        <end position="349"/>
    </location>
</feature>
<keyword evidence="9" id="KW-1185">Reference proteome</keyword>
<dbReference type="EMBL" id="ML975152">
    <property type="protein sequence ID" value="KAF1815114.1"/>
    <property type="molecule type" value="Genomic_DNA"/>
</dbReference>
<name>A0A6G1GAR4_9PEZI</name>
<evidence type="ECO:0000259" key="6">
    <source>
        <dbReference type="Pfam" id="PF07970"/>
    </source>
</evidence>
<keyword evidence="5" id="KW-0931">ER-Golgi transport</keyword>
<dbReference type="GO" id="GO:0006888">
    <property type="term" value="P:endoplasmic reticulum to Golgi vesicle-mediated transport"/>
    <property type="evidence" value="ECO:0007669"/>
    <property type="project" value="UniProtKB-UniRule"/>
</dbReference>
<organism evidence="8">
    <name type="scientific">Eremomyces bilateralis CBS 781.70</name>
    <dbReference type="NCBI Taxonomy" id="1392243"/>
    <lineage>
        <taxon>Eukaryota</taxon>
        <taxon>Fungi</taxon>
        <taxon>Dikarya</taxon>
        <taxon>Ascomycota</taxon>
        <taxon>Pezizomycotina</taxon>
        <taxon>Dothideomycetes</taxon>
        <taxon>Dothideomycetes incertae sedis</taxon>
        <taxon>Eremomycetales</taxon>
        <taxon>Eremomycetaceae</taxon>
        <taxon>Eremomyces</taxon>
    </lineage>
</organism>
<dbReference type="InterPro" id="IPR039542">
    <property type="entry name" value="Erv_N"/>
</dbReference>
<evidence type="ECO:0000256" key="1">
    <source>
        <dbReference type="ARBA" id="ARBA00004370"/>
    </source>
</evidence>
<dbReference type="RefSeq" id="XP_033536745.1">
    <property type="nucleotide sequence ID" value="XM_033680599.1"/>
</dbReference>
<accession>A0A6G1GAR4</accession>
<dbReference type="GO" id="GO:0000139">
    <property type="term" value="C:Golgi membrane"/>
    <property type="evidence" value="ECO:0007669"/>
    <property type="project" value="UniProtKB-SubCell"/>
</dbReference>
<evidence type="ECO:0000256" key="3">
    <source>
        <dbReference type="ARBA" id="ARBA00022989"/>
    </source>
</evidence>
<dbReference type="PANTHER" id="PTHR10984">
    <property type="entry name" value="ENDOPLASMIC RETICULUM-GOLGI INTERMEDIATE COMPARTMENT PROTEIN"/>
    <property type="match status" value="1"/>
</dbReference>
<dbReference type="Pfam" id="PF13850">
    <property type="entry name" value="ERGIC_N"/>
    <property type="match status" value="1"/>
</dbReference>
<keyword evidence="5" id="KW-0256">Endoplasmic reticulum</keyword>
<reference evidence="10" key="3">
    <citation type="submission" date="2025-04" db="UniProtKB">
        <authorList>
            <consortium name="RefSeq"/>
        </authorList>
    </citation>
    <scope>IDENTIFICATION</scope>
    <source>
        <strain evidence="10">CBS 781.70</strain>
    </source>
</reference>
<dbReference type="PANTHER" id="PTHR10984:SF81">
    <property type="entry name" value="ER-DERIVED VESICLES PROTEIN ERV41"/>
    <property type="match status" value="1"/>
</dbReference>
<dbReference type="AlphaFoldDB" id="A0A6G1GAR4"/>
<dbReference type="GeneID" id="54421169"/>
<keyword evidence="3" id="KW-1133">Transmembrane helix</keyword>
<comment type="similarity">
    <text evidence="5">Belongs to the ERGIC family.</text>
</comment>
<dbReference type="GO" id="GO:0030134">
    <property type="term" value="C:COPII-coated ER to Golgi transport vesicle"/>
    <property type="evidence" value="ECO:0007669"/>
    <property type="project" value="TreeGrafter"/>
</dbReference>
<dbReference type="Proteomes" id="UP000504638">
    <property type="component" value="Unplaced"/>
</dbReference>
<evidence type="ECO:0000313" key="9">
    <source>
        <dbReference type="Proteomes" id="UP000504638"/>
    </source>
</evidence>
<sequence length="390" mass="44161">MNGFADHGLSASDFETPKGGFATFDAFPKTKATYLTRTRTGSAWTLLLIVTTVYLCITEIRRWVDGTISHNFSVEKGIGHQLQMNLDIIMAMKCEDLRINVQDASGDRILAGEMLQMDPTKWLQWGGGKQRKQVHKLGESEDRDSIYGLGEDEDVHDYLSMARGRSRFPRTPKVKGEADACRIYGSFDENKVQGDFHIMARGHGYREFGDHLDHGLFNFSHQVNELSFGPYYPNLVNPMDKTIATTEFHFYKFQYYLSIVPTIYTTNSRNLAKLPQNSHNPYITSASDTVVTNQYAVTEQSHPVGEANVPGIFFKYDIEPILLLVSEESSSLFALLVRLVNVVSGVMVALNWCSLLSDWVADVLGRRQKRESLGMLHGRTQSLDKKFRYD</sequence>
<reference evidence="8 10" key="1">
    <citation type="submission" date="2020-01" db="EMBL/GenBank/DDBJ databases">
        <authorList>
            <consortium name="DOE Joint Genome Institute"/>
            <person name="Haridas S."/>
            <person name="Albert R."/>
            <person name="Binder M."/>
            <person name="Bloem J."/>
            <person name="Labutti K."/>
            <person name="Salamov A."/>
            <person name="Andreopoulos B."/>
            <person name="Baker S.E."/>
            <person name="Barry K."/>
            <person name="Bills G."/>
            <person name="Bluhm B.H."/>
            <person name="Cannon C."/>
            <person name="Castanera R."/>
            <person name="Culley D.E."/>
            <person name="Daum C."/>
            <person name="Ezra D."/>
            <person name="Gonzalez J.B."/>
            <person name="Henrissat B."/>
            <person name="Kuo A."/>
            <person name="Liang C."/>
            <person name="Lipzen A."/>
            <person name="Lutzoni F."/>
            <person name="Magnuson J."/>
            <person name="Mondo S."/>
            <person name="Nolan M."/>
            <person name="Ohm R."/>
            <person name="Pangilinan J."/>
            <person name="Park H.-J."/>
            <person name="Ramirez L."/>
            <person name="Alfaro M."/>
            <person name="Sun H."/>
            <person name="Tritt A."/>
            <person name="Yoshinaga Y."/>
            <person name="Zwiers L.-H."/>
            <person name="Turgeon B.G."/>
            <person name="Goodwin S.B."/>
            <person name="Spatafora J.W."/>
            <person name="Crous P.W."/>
            <person name="Grigoriev I.V."/>
        </authorList>
    </citation>
    <scope>NUCLEOTIDE SEQUENCE</scope>
    <source>
        <strain evidence="8 10">CBS 781.70</strain>
    </source>
</reference>
<keyword evidence="5" id="KW-0813">Transport</keyword>
<evidence type="ECO:0000259" key="7">
    <source>
        <dbReference type="Pfam" id="PF13850"/>
    </source>
</evidence>
<gene>
    <name evidence="8 10" type="ORF">P152DRAFT_464954</name>
</gene>
<evidence type="ECO:0000313" key="10">
    <source>
        <dbReference type="RefSeq" id="XP_033536745.1"/>
    </source>
</evidence>
<dbReference type="GO" id="GO:0005789">
    <property type="term" value="C:endoplasmic reticulum membrane"/>
    <property type="evidence" value="ECO:0007669"/>
    <property type="project" value="UniProtKB-SubCell"/>
</dbReference>
<dbReference type="GO" id="GO:0006890">
    <property type="term" value="P:retrograde vesicle-mediated transport, Golgi to endoplasmic reticulum"/>
    <property type="evidence" value="ECO:0007669"/>
    <property type="project" value="TreeGrafter"/>
</dbReference>
<protein>
    <recommendedName>
        <fullName evidence="5">Endoplasmic reticulum-Golgi intermediate compartment protein</fullName>
    </recommendedName>
</protein>
<reference evidence="10" key="2">
    <citation type="submission" date="2020-04" db="EMBL/GenBank/DDBJ databases">
        <authorList>
            <consortium name="NCBI Genome Project"/>
        </authorList>
    </citation>
    <scope>NUCLEOTIDE SEQUENCE</scope>
    <source>
        <strain evidence="10">CBS 781.70</strain>
    </source>
</reference>
<keyword evidence="4" id="KW-0472">Membrane</keyword>
<dbReference type="InterPro" id="IPR045888">
    <property type="entry name" value="Erv"/>
</dbReference>
<evidence type="ECO:0000256" key="4">
    <source>
        <dbReference type="ARBA" id="ARBA00023136"/>
    </source>
</evidence>
<evidence type="ECO:0000256" key="5">
    <source>
        <dbReference type="RuleBase" id="RU369013"/>
    </source>
</evidence>
<dbReference type="GO" id="GO:0033116">
    <property type="term" value="C:endoplasmic reticulum-Golgi intermediate compartment membrane"/>
    <property type="evidence" value="ECO:0007669"/>
    <property type="project" value="UniProtKB-SubCell"/>
</dbReference>
<evidence type="ECO:0000313" key="8">
    <source>
        <dbReference type="EMBL" id="KAF1815114.1"/>
    </source>
</evidence>
<keyword evidence="5" id="KW-0333">Golgi apparatus</keyword>
<comment type="function">
    <text evidence="5">Plays a role in transport between endoplasmic reticulum and Golgi.</text>
</comment>
<comment type="subcellular location">
    <subcellularLocation>
        <location evidence="5">Endoplasmic reticulum membrane</location>
        <topology evidence="5">Multi-pass membrane protein</topology>
    </subcellularLocation>
    <subcellularLocation>
        <location evidence="5">Endoplasmic reticulum-Golgi intermediate compartment membrane</location>
        <topology evidence="5">Multi-pass membrane protein</topology>
    </subcellularLocation>
    <subcellularLocation>
        <location evidence="5">Golgi apparatus membrane</location>
        <topology evidence="5">Multi-pass membrane protein</topology>
    </subcellularLocation>
    <subcellularLocation>
        <location evidence="1">Membrane</location>
    </subcellularLocation>
</comment>
<dbReference type="Pfam" id="PF07970">
    <property type="entry name" value="COPIIcoated_ERV"/>
    <property type="match status" value="1"/>
</dbReference>
<keyword evidence="2" id="KW-0812">Transmembrane</keyword>
<dbReference type="InterPro" id="IPR012936">
    <property type="entry name" value="Erv_C"/>
</dbReference>
<dbReference type="OrthoDB" id="5541786at2759"/>
<proteinExistence type="inferred from homology"/>
<evidence type="ECO:0000256" key="2">
    <source>
        <dbReference type="ARBA" id="ARBA00022692"/>
    </source>
</evidence>